<accession>A0A2G9G6Z1</accession>
<reference evidence="3" key="1">
    <citation type="journal article" date="2018" name="Gigascience">
        <title>Genome assembly of the Pink Ipe (Handroanthus impetiginosus, Bignoniaceae), a highly valued, ecologically keystone Neotropical timber forest tree.</title>
        <authorList>
            <person name="Silva-Junior O.B."/>
            <person name="Grattapaglia D."/>
            <person name="Novaes E."/>
            <person name="Collevatti R.G."/>
        </authorList>
    </citation>
    <scope>NUCLEOTIDE SEQUENCE [LARGE SCALE GENOMIC DNA]</scope>
    <source>
        <strain evidence="3">cv. UFG-1</strain>
    </source>
</reference>
<dbReference type="AlphaFoldDB" id="A0A2G9G6Z1"/>
<evidence type="ECO:0000256" key="1">
    <source>
        <dbReference type="SAM" id="SignalP"/>
    </source>
</evidence>
<organism evidence="2 3">
    <name type="scientific">Handroanthus impetiginosus</name>
    <dbReference type="NCBI Taxonomy" id="429701"/>
    <lineage>
        <taxon>Eukaryota</taxon>
        <taxon>Viridiplantae</taxon>
        <taxon>Streptophyta</taxon>
        <taxon>Embryophyta</taxon>
        <taxon>Tracheophyta</taxon>
        <taxon>Spermatophyta</taxon>
        <taxon>Magnoliopsida</taxon>
        <taxon>eudicotyledons</taxon>
        <taxon>Gunneridae</taxon>
        <taxon>Pentapetalae</taxon>
        <taxon>asterids</taxon>
        <taxon>lamiids</taxon>
        <taxon>Lamiales</taxon>
        <taxon>Bignoniaceae</taxon>
        <taxon>Crescentiina</taxon>
        <taxon>Tabebuia alliance</taxon>
        <taxon>Handroanthus</taxon>
    </lineage>
</organism>
<dbReference type="EMBL" id="NKXS01006607">
    <property type="protein sequence ID" value="PIN01069.1"/>
    <property type="molecule type" value="Genomic_DNA"/>
</dbReference>
<evidence type="ECO:0008006" key="4">
    <source>
        <dbReference type="Google" id="ProtNLM"/>
    </source>
</evidence>
<protein>
    <recommendedName>
        <fullName evidence="4">Secreted protein</fullName>
    </recommendedName>
</protein>
<evidence type="ECO:0000313" key="3">
    <source>
        <dbReference type="Proteomes" id="UP000231279"/>
    </source>
</evidence>
<feature type="signal peptide" evidence="1">
    <location>
        <begin position="1"/>
        <end position="17"/>
    </location>
</feature>
<keyword evidence="3" id="KW-1185">Reference proteome</keyword>
<sequence>MLLYVRLLCALFSRTIPQCLQIEFAQIVHIKSMRQQHDYFEDLEHYTCNHKHARKNEEKRFLDQPLCRVVQTDKN</sequence>
<name>A0A2G9G6Z1_9LAMI</name>
<proteinExistence type="predicted"/>
<gene>
    <name evidence="2" type="ORF">CDL12_26427</name>
</gene>
<keyword evidence="1" id="KW-0732">Signal</keyword>
<feature type="chain" id="PRO_5013910024" description="Secreted protein" evidence="1">
    <location>
        <begin position="18"/>
        <end position="75"/>
    </location>
</feature>
<dbReference type="Proteomes" id="UP000231279">
    <property type="component" value="Unassembled WGS sequence"/>
</dbReference>
<comment type="caution">
    <text evidence="2">The sequence shown here is derived from an EMBL/GenBank/DDBJ whole genome shotgun (WGS) entry which is preliminary data.</text>
</comment>
<evidence type="ECO:0000313" key="2">
    <source>
        <dbReference type="EMBL" id="PIN01069.1"/>
    </source>
</evidence>